<evidence type="ECO:0000313" key="1">
    <source>
        <dbReference type="EMBL" id="OLF56436.1"/>
    </source>
</evidence>
<gene>
    <name evidence="1" type="ORF">BTN82_00605</name>
</gene>
<organism evidence="1 2">
    <name type="scientific">Pseudomonas chlororaphis</name>
    <dbReference type="NCBI Taxonomy" id="587753"/>
    <lineage>
        <taxon>Bacteria</taxon>
        <taxon>Pseudomonadati</taxon>
        <taxon>Pseudomonadota</taxon>
        <taxon>Gammaproteobacteria</taxon>
        <taxon>Pseudomonadales</taxon>
        <taxon>Pseudomonadaceae</taxon>
        <taxon>Pseudomonas</taxon>
    </lineage>
</organism>
<dbReference type="RefSeq" id="WP_075117250.1">
    <property type="nucleotide sequence ID" value="NZ_MSCT01000002.1"/>
</dbReference>
<proteinExistence type="predicted"/>
<dbReference type="AlphaFoldDB" id="A0A1Q8EXA6"/>
<accession>A0A1Q8EXA6</accession>
<sequence length="143" mass="16095">MIFKSAGENISPCSVGYRSLGFGEDTGLETSPYELTISFSELPEAFIKSSDSFIEQCKTDDIQQGFADIDELEKLNYPPFKNLIKSNPKLVAALIKDYLYFDLLDSLFPENKNLKLVINNIERIYTTESGIIVSGETFPFKTI</sequence>
<dbReference type="OrthoDB" id="7012009at2"/>
<reference evidence="1 2" key="1">
    <citation type="submission" date="2016-12" db="EMBL/GenBank/DDBJ databases">
        <authorList>
            <person name="Song W.-J."/>
            <person name="Kurnit D.M."/>
        </authorList>
    </citation>
    <scope>NUCLEOTIDE SEQUENCE [LARGE SCALE GENOMIC DNA]</scope>
    <source>
        <strain evidence="1 2">PCL1601</strain>
    </source>
</reference>
<comment type="caution">
    <text evidence="1">The sequence shown here is derived from an EMBL/GenBank/DDBJ whole genome shotgun (WGS) entry which is preliminary data.</text>
</comment>
<protein>
    <submittedName>
        <fullName evidence="1">Uncharacterized protein</fullName>
    </submittedName>
</protein>
<name>A0A1Q8EXA6_9PSED</name>
<dbReference type="Proteomes" id="UP000185578">
    <property type="component" value="Unassembled WGS sequence"/>
</dbReference>
<dbReference type="EMBL" id="MSCT01000002">
    <property type="protein sequence ID" value="OLF56436.1"/>
    <property type="molecule type" value="Genomic_DNA"/>
</dbReference>
<evidence type="ECO:0000313" key="2">
    <source>
        <dbReference type="Proteomes" id="UP000185578"/>
    </source>
</evidence>